<dbReference type="RefSeq" id="WP_252673629.1">
    <property type="nucleotide sequence ID" value="NZ_CP099547.1"/>
</dbReference>
<proteinExistence type="predicted"/>
<sequence>MNRVIRQVKETIIPVQGNRHGPLPRYFVLWTVVTGLVDAYSYLVLGRVFVANMTGNVVFLGFALGGAEGFTWWASILAIVAFMAGAFIGGVIQRSKYGKHRAQFLATAMVTQGALVVSSIFSSLILASQVHFVGLVVTIVFLSLSMGVQNATARAIAVPDLTTTVLTLTITGLAGDGSGEAGKEHNIGRRLVSIFSMAFGAFIGAMFVRYEVSIGALIVAGVLLAIILWRSLAHASDTADWVTP</sequence>
<keyword evidence="1" id="KW-0812">Transmembrane</keyword>
<reference evidence="2" key="1">
    <citation type="submission" date="2022-06" db="EMBL/GenBank/DDBJ databases">
        <title>Complete Genome Sequence of Arcanobacterium pinnipediorum strain DSM 28752 isolated from a harbour seal.</title>
        <authorList>
            <person name="Borowiak M."/>
            <person name="Kreitlow A."/>
            <person name="Alssahen M."/>
            <person name="Malorny B."/>
            <person name="Laemmler C."/>
            <person name="Prenger-Berninghoff E."/>
            <person name="Siebert U."/>
            <person name="Ploetz M."/>
            <person name="Abdulmawjood A."/>
        </authorList>
    </citation>
    <scope>NUCLEOTIDE SEQUENCE</scope>
    <source>
        <strain evidence="2">DSM 28752</strain>
    </source>
</reference>
<gene>
    <name evidence="2" type="ORF">NG665_01900</name>
</gene>
<feature type="transmembrane region" description="Helical" evidence="1">
    <location>
        <begin position="191"/>
        <end position="208"/>
    </location>
</feature>
<feature type="transmembrane region" description="Helical" evidence="1">
    <location>
        <begin position="130"/>
        <end position="148"/>
    </location>
</feature>
<keyword evidence="1" id="KW-1133">Transmembrane helix</keyword>
<protein>
    <submittedName>
        <fullName evidence="2">DUF1275 domain-containing protein</fullName>
    </submittedName>
</protein>
<dbReference type="Proteomes" id="UP001056109">
    <property type="component" value="Chromosome"/>
</dbReference>
<accession>A0ABY5AIL0</accession>
<evidence type="ECO:0000313" key="2">
    <source>
        <dbReference type="EMBL" id="USR79768.1"/>
    </source>
</evidence>
<name>A0ABY5AIL0_9ACTO</name>
<dbReference type="InterPro" id="IPR010699">
    <property type="entry name" value="DUF1275"/>
</dbReference>
<keyword evidence="1" id="KW-0472">Membrane</keyword>
<evidence type="ECO:0000256" key="1">
    <source>
        <dbReference type="SAM" id="Phobius"/>
    </source>
</evidence>
<feature type="transmembrane region" description="Helical" evidence="1">
    <location>
        <begin position="214"/>
        <end position="232"/>
    </location>
</feature>
<feature type="transmembrane region" description="Helical" evidence="1">
    <location>
        <begin position="27"/>
        <end position="50"/>
    </location>
</feature>
<feature type="transmembrane region" description="Helical" evidence="1">
    <location>
        <begin position="104"/>
        <end position="124"/>
    </location>
</feature>
<dbReference type="Pfam" id="PF06912">
    <property type="entry name" value="DUF1275"/>
    <property type="match status" value="1"/>
</dbReference>
<keyword evidence="3" id="KW-1185">Reference proteome</keyword>
<evidence type="ECO:0000313" key="3">
    <source>
        <dbReference type="Proteomes" id="UP001056109"/>
    </source>
</evidence>
<dbReference type="EMBL" id="CP099547">
    <property type="protein sequence ID" value="USR79768.1"/>
    <property type="molecule type" value="Genomic_DNA"/>
</dbReference>
<organism evidence="2 3">
    <name type="scientific">Arcanobacterium pinnipediorum</name>
    <dbReference type="NCBI Taxonomy" id="1503041"/>
    <lineage>
        <taxon>Bacteria</taxon>
        <taxon>Bacillati</taxon>
        <taxon>Actinomycetota</taxon>
        <taxon>Actinomycetes</taxon>
        <taxon>Actinomycetales</taxon>
        <taxon>Actinomycetaceae</taxon>
        <taxon>Arcanobacterium</taxon>
    </lineage>
</organism>
<feature type="transmembrane region" description="Helical" evidence="1">
    <location>
        <begin position="70"/>
        <end position="92"/>
    </location>
</feature>
<dbReference type="PANTHER" id="PTHR37314">
    <property type="entry name" value="SLR0142 PROTEIN"/>
    <property type="match status" value="1"/>
</dbReference>
<dbReference type="PANTHER" id="PTHR37314:SF4">
    <property type="entry name" value="UPF0700 TRANSMEMBRANE PROTEIN YOAK"/>
    <property type="match status" value="1"/>
</dbReference>